<keyword evidence="3" id="KW-1185">Reference proteome</keyword>
<dbReference type="RefSeq" id="WP_084733678.1">
    <property type="nucleotide sequence ID" value="NZ_HF571038.1"/>
</dbReference>
<feature type="region of interest" description="Disordered" evidence="1">
    <location>
        <begin position="101"/>
        <end position="125"/>
    </location>
</feature>
<dbReference type="AlphaFoldDB" id="A0A077MDN4"/>
<protein>
    <submittedName>
        <fullName evidence="2">Pyridoxamine 5'-phosphate oxidase-related,FMN-binding</fullName>
    </submittedName>
</protein>
<evidence type="ECO:0000256" key="1">
    <source>
        <dbReference type="SAM" id="MobiDB-lite"/>
    </source>
</evidence>
<comment type="caution">
    <text evidence="2">The sequence shown here is derived from an EMBL/GenBank/DDBJ whole genome shotgun (WGS) entry which is preliminary data.</text>
</comment>
<dbReference type="STRING" id="1193518.BN13_550008"/>
<organism evidence="2 3">
    <name type="scientific">Nostocoides jenkinsii Ben 74</name>
    <dbReference type="NCBI Taxonomy" id="1193518"/>
    <lineage>
        <taxon>Bacteria</taxon>
        <taxon>Bacillati</taxon>
        <taxon>Actinomycetota</taxon>
        <taxon>Actinomycetes</taxon>
        <taxon>Micrococcales</taxon>
        <taxon>Intrasporangiaceae</taxon>
        <taxon>Nostocoides</taxon>
    </lineage>
</organism>
<sequence>MSIPVDVDRLASVVGDFPAAYLLTVTSGGKVKVVSADPVVREGVLALPPSAGSERNLAANPAATLLFPPAEHHGYALLVDGEAEADESEIRFTPATAVLHRPARHADGPPAPGALEGCSNDCRPL</sequence>
<dbReference type="Proteomes" id="UP000035720">
    <property type="component" value="Unassembled WGS sequence"/>
</dbReference>
<evidence type="ECO:0000313" key="2">
    <source>
        <dbReference type="EMBL" id="CCI54020.1"/>
    </source>
</evidence>
<dbReference type="EMBL" id="CAJC01000167">
    <property type="protein sequence ID" value="CCI54020.1"/>
    <property type="molecule type" value="Genomic_DNA"/>
</dbReference>
<accession>A0A077MDN4</accession>
<name>A0A077MDN4_9MICO</name>
<dbReference type="OrthoDB" id="8907583at2"/>
<reference evidence="2 3" key="1">
    <citation type="journal article" date="2013" name="ISME J.">
        <title>A metabolic model for members of the genus Tetrasphaera involved in enhanced biological phosphorus removal.</title>
        <authorList>
            <person name="Kristiansen R."/>
            <person name="Nguyen H.T.T."/>
            <person name="Saunders A.M."/>
            <person name="Nielsen J.L."/>
            <person name="Wimmer R."/>
            <person name="Le V.Q."/>
            <person name="McIlroy S.J."/>
            <person name="Petrovski S."/>
            <person name="Seviour R.J."/>
            <person name="Calteau A."/>
            <person name="Nielsen K.L."/>
            <person name="Nielsen P.H."/>
        </authorList>
    </citation>
    <scope>NUCLEOTIDE SEQUENCE [LARGE SCALE GENOMIC DNA]</scope>
    <source>
        <strain evidence="2 3">Ben 74</strain>
    </source>
</reference>
<evidence type="ECO:0000313" key="3">
    <source>
        <dbReference type="Proteomes" id="UP000035720"/>
    </source>
</evidence>
<proteinExistence type="predicted"/>
<gene>
    <name evidence="2" type="ORF">BN13_550008</name>
</gene>
<dbReference type="SUPFAM" id="SSF50475">
    <property type="entry name" value="FMN-binding split barrel"/>
    <property type="match status" value="1"/>
</dbReference>